<reference evidence="5 6" key="1">
    <citation type="submission" date="2016-06" db="EMBL/GenBank/DDBJ databases">
        <title>Genome sequence of halotolerant plant growth promoting strain of Halomonas elongata HEK1 isolated from salterns of Rann of Kutch, Gujarat, India.</title>
        <authorList>
            <person name="Gaba S."/>
            <person name="Singh R.N."/>
            <person name="Abrol S."/>
            <person name="Kaushik R."/>
            <person name="Saxena A.K."/>
        </authorList>
    </citation>
    <scope>NUCLEOTIDE SEQUENCE [LARGE SCALE GENOMIC DNA]</scope>
    <source>
        <strain evidence="5 6">HEK1</strain>
    </source>
</reference>
<evidence type="ECO:0000256" key="3">
    <source>
        <dbReference type="ARBA" id="ARBA00023163"/>
    </source>
</evidence>
<dbReference type="Pfam" id="PF01381">
    <property type="entry name" value="HTH_3"/>
    <property type="match status" value="1"/>
</dbReference>
<feature type="domain" description="HTH cro/C1-type" evidence="4">
    <location>
        <begin position="38"/>
        <end position="91"/>
    </location>
</feature>
<keyword evidence="3" id="KW-0804">Transcription</keyword>
<protein>
    <submittedName>
        <fullName evidence="5">HTH-type transcriptional regulator PrtR</fullName>
    </submittedName>
</protein>
<evidence type="ECO:0000259" key="4">
    <source>
        <dbReference type="PROSITE" id="PS50943"/>
    </source>
</evidence>
<sequence length="133" mass="14547">MELALQNRNAYIVGTGTPFCNTIGAPISFDDMSIGDRVRRARKKAGLTQKELGDKVGLKQATISGLEKGDSRSSAYLVQIARICGVNADWLATGEGDMEDKVTELRPRPYLEGNAELVDHEIIEGDEPLNPMR</sequence>
<organism evidence="5 6">
    <name type="scientific">Halomonas elongata</name>
    <dbReference type="NCBI Taxonomy" id="2746"/>
    <lineage>
        <taxon>Bacteria</taxon>
        <taxon>Pseudomonadati</taxon>
        <taxon>Pseudomonadota</taxon>
        <taxon>Gammaproteobacteria</taxon>
        <taxon>Oceanospirillales</taxon>
        <taxon>Halomonadaceae</taxon>
        <taxon>Halomonas</taxon>
    </lineage>
</organism>
<evidence type="ECO:0000313" key="6">
    <source>
        <dbReference type="Proteomes" id="UP000092504"/>
    </source>
</evidence>
<dbReference type="Proteomes" id="UP000092504">
    <property type="component" value="Unassembled WGS sequence"/>
</dbReference>
<dbReference type="GO" id="GO:0003677">
    <property type="term" value="F:DNA binding"/>
    <property type="evidence" value="ECO:0007669"/>
    <property type="project" value="UniProtKB-KW"/>
</dbReference>
<evidence type="ECO:0000313" key="5">
    <source>
        <dbReference type="EMBL" id="OBX36953.1"/>
    </source>
</evidence>
<name>A0A1B8P438_HALEL</name>
<proteinExistence type="predicted"/>
<dbReference type="PROSITE" id="PS50943">
    <property type="entry name" value="HTH_CROC1"/>
    <property type="match status" value="1"/>
</dbReference>
<dbReference type="InterPro" id="IPR001387">
    <property type="entry name" value="Cro/C1-type_HTH"/>
</dbReference>
<accession>A0A1B8P438</accession>
<dbReference type="SUPFAM" id="SSF47413">
    <property type="entry name" value="lambda repressor-like DNA-binding domains"/>
    <property type="match status" value="1"/>
</dbReference>
<evidence type="ECO:0000256" key="1">
    <source>
        <dbReference type="ARBA" id="ARBA00023015"/>
    </source>
</evidence>
<dbReference type="EMBL" id="MAJD01000001">
    <property type="protein sequence ID" value="OBX36953.1"/>
    <property type="molecule type" value="Genomic_DNA"/>
</dbReference>
<dbReference type="SMART" id="SM00530">
    <property type="entry name" value="HTH_XRE"/>
    <property type="match status" value="1"/>
</dbReference>
<evidence type="ECO:0000256" key="2">
    <source>
        <dbReference type="ARBA" id="ARBA00023125"/>
    </source>
</evidence>
<dbReference type="PANTHER" id="PTHR40661">
    <property type="match status" value="1"/>
</dbReference>
<keyword evidence="1" id="KW-0805">Transcription regulation</keyword>
<comment type="caution">
    <text evidence="5">The sequence shown here is derived from an EMBL/GenBank/DDBJ whole genome shotgun (WGS) entry which is preliminary data.</text>
</comment>
<gene>
    <name evidence="5" type="primary">prtR_2</name>
    <name evidence="5" type="ORF">A8U91_01301</name>
</gene>
<dbReference type="CDD" id="cd00093">
    <property type="entry name" value="HTH_XRE"/>
    <property type="match status" value="1"/>
</dbReference>
<dbReference type="Gene3D" id="1.10.260.40">
    <property type="entry name" value="lambda repressor-like DNA-binding domains"/>
    <property type="match status" value="1"/>
</dbReference>
<dbReference type="AlphaFoldDB" id="A0A1B8P438"/>
<dbReference type="InterPro" id="IPR010982">
    <property type="entry name" value="Lambda_DNA-bd_dom_sf"/>
</dbReference>
<dbReference type="PANTHER" id="PTHR40661:SF2">
    <property type="entry name" value="HTH-TYPE TRANSCRIPTIONAL REGULATOR PRTR"/>
    <property type="match status" value="1"/>
</dbReference>
<keyword evidence="2" id="KW-0238">DNA-binding</keyword>